<dbReference type="InterPro" id="IPR046956">
    <property type="entry name" value="RLP23-like"/>
</dbReference>
<evidence type="ECO:0000256" key="8">
    <source>
        <dbReference type="ARBA" id="ARBA00023180"/>
    </source>
</evidence>
<organism evidence="10 11">
    <name type="scientific">Escallonia herrerae</name>
    <dbReference type="NCBI Taxonomy" id="1293975"/>
    <lineage>
        <taxon>Eukaryota</taxon>
        <taxon>Viridiplantae</taxon>
        <taxon>Streptophyta</taxon>
        <taxon>Embryophyta</taxon>
        <taxon>Tracheophyta</taxon>
        <taxon>Spermatophyta</taxon>
        <taxon>Magnoliopsida</taxon>
        <taxon>eudicotyledons</taxon>
        <taxon>Gunneridae</taxon>
        <taxon>Pentapetalae</taxon>
        <taxon>asterids</taxon>
        <taxon>campanulids</taxon>
        <taxon>Escalloniales</taxon>
        <taxon>Escalloniaceae</taxon>
        <taxon>Escallonia</taxon>
    </lineage>
</organism>
<sequence length="286" mass="31613">MGSSDKESGGMVGNSGGRQRWSVGKNVWIAIDEQREATVGGNRRQLMWVYQLLPIILHLQHQFAFSLSNLSSSPHNHLCPYEQKFALLQFKQSFSVNISVSADCDSNGKSSYAKTMSWDKSADCCTWDGVTCDEVQGNVIASFRVPSLPTPAFYNFLTSRNSTLLIIISLSRISHRFGGFSCLTHLNLSDAVLEGEIPREISHLSKLISLDLSGNYGGISLGSRTFSLLLENLTQISEFRLSQVNIFAVLPMNLSSSLRISVFPSLGCMENYPMAFSTSPNCKNLY</sequence>
<keyword evidence="6" id="KW-1133">Transmembrane helix</keyword>
<keyword evidence="11" id="KW-1185">Reference proteome</keyword>
<dbReference type="AlphaFoldDB" id="A0AA88W662"/>
<evidence type="ECO:0000313" key="10">
    <source>
        <dbReference type="EMBL" id="KAK3020662.1"/>
    </source>
</evidence>
<dbReference type="InterPro" id="IPR013210">
    <property type="entry name" value="LRR_N_plant-typ"/>
</dbReference>
<protein>
    <recommendedName>
        <fullName evidence="9">Leucine-rich repeat-containing N-terminal plant-type domain-containing protein</fullName>
    </recommendedName>
</protein>
<feature type="domain" description="Leucine-rich repeat-containing N-terminal plant-type" evidence="9">
    <location>
        <begin position="82"/>
        <end position="133"/>
    </location>
</feature>
<dbReference type="Pfam" id="PF08263">
    <property type="entry name" value="LRRNT_2"/>
    <property type="match status" value="1"/>
</dbReference>
<dbReference type="PANTHER" id="PTHR48061">
    <property type="entry name" value="LEUCINE-RICH REPEAT RECEPTOR PROTEIN KINASE EMS1-LIKE-RELATED"/>
    <property type="match status" value="1"/>
</dbReference>
<evidence type="ECO:0000256" key="6">
    <source>
        <dbReference type="ARBA" id="ARBA00022989"/>
    </source>
</evidence>
<keyword evidence="3" id="KW-0812">Transmembrane</keyword>
<accession>A0AA88W662</accession>
<dbReference type="SUPFAM" id="SSF52058">
    <property type="entry name" value="L domain-like"/>
    <property type="match status" value="1"/>
</dbReference>
<evidence type="ECO:0000256" key="3">
    <source>
        <dbReference type="ARBA" id="ARBA00022692"/>
    </source>
</evidence>
<dbReference type="EMBL" id="JAVXUP010000803">
    <property type="protein sequence ID" value="KAK3020662.1"/>
    <property type="molecule type" value="Genomic_DNA"/>
</dbReference>
<keyword evidence="4" id="KW-0732">Signal</keyword>
<evidence type="ECO:0000259" key="9">
    <source>
        <dbReference type="Pfam" id="PF08263"/>
    </source>
</evidence>
<dbReference type="GO" id="GO:0016020">
    <property type="term" value="C:membrane"/>
    <property type="evidence" value="ECO:0007669"/>
    <property type="project" value="UniProtKB-SubCell"/>
</dbReference>
<keyword evidence="7" id="KW-0472">Membrane</keyword>
<reference evidence="10" key="1">
    <citation type="submission" date="2022-12" db="EMBL/GenBank/DDBJ databases">
        <title>Draft genome assemblies for two species of Escallonia (Escalloniales).</title>
        <authorList>
            <person name="Chanderbali A."/>
            <person name="Dervinis C."/>
            <person name="Anghel I."/>
            <person name="Soltis D."/>
            <person name="Soltis P."/>
            <person name="Zapata F."/>
        </authorList>
    </citation>
    <scope>NUCLEOTIDE SEQUENCE</scope>
    <source>
        <strain evidence="10">UCBG64.0493</strain>
        <tissue evidence="10">Leaf</tissue>
    </source>
</reference>
<keyword evidence="2" id="KW-0433">Leucine-rich repeat</keyword>
<evidence type="ECO:0000256" key="5">
    <source>
        <dbReference type="ARBA" id="ARBA00022737"/>
    </source>
</evidence>
<dbReference type="PANTHER" id="PTHR48061:SF37">
    <property type="entry name" value="SMP-LTD DOMAIN-CONTAINING PROTEIN"/>
    <property type="match status" value="1"/>
</dbReference>
<keyword evidence="5" id="KW-0677">Repeat</keyword>
<evidence type="ECO:0000256" key="4">
    <source>
        <dbReference type="ARBA" id="ARBA00022729"/>
    </source>
</evidence>
<evidence type="ECO:0000313" key="11">
    <source>
        <dbReference type="Proteomes" id="UP001188597"/>
    </source>
</evidence>
<dbReference type="InterPro" id="IPR032675">
    <property type="entry name" value="LRR_dom_sf"/>
</dbReference>
<evidence type="ECO:0000256" key="2">
    <source>
        <dbReference type="ARBA" id="ARBA00022614"/>
    </source>
</evidence>
<evidence type="ECO:0000256" key="7">
    <source>
        <dbReference type="ARBA" id="ARBA00023136"/>
    </source>
</evidence>
<name>A0AA88W662_9ASTE</name>
<proteinExistence type="predicted"/>
<evidence type="ECO:0000256" key="1">
    <source>
        <dbReference type="ARBA" id="ARBA00004479"/>
    </source>
</evidence>
<keyword evidence="8" id="KW-0325">Glycoprotein</keyword>
<gene>
    <name evidence="10" type="ORF">RJ639_046255</name>
</gene>
<dbReference type="Proteomes" id="UP001188597">
    <property type="component" value="Unassembled WGS sequence"/>
</dbReference>
<comment type="caution">
    <text evidence="10">The sequence shown here is derived from an EMBL/GenBank/DDBJ whole genome shotgun (WGS) entry which is preliminary data.</text>
</comment>
<dbReference type="Gene3D" id="3.80.10.10">
    <property type="entry name" value="Ribonuclease Inhibitor"/>
    <property type="match status" value="1"/>
</dbReference>
<comment type="subcellular location">
    <subcellularLocation>
        <location evidence="1">Membrane</location>
        <topology evidence="1">Single-pass type I membrane protein</topology>
    </subcellularLocation>
</comment>